<dbReference type="EMBL" id="CP049207">
    <property type="protein sequence ID" value="QTG02355.1"/>
    <property type="molecule type" value="Genomic_DNA"/>
</dbReference>
<sequence length="229" mass="24688">MKVVFVGPSLPNARRFAASDIDIRPPACQGDVMRAVADGATAIGLIDGQFEMVAPVWHKELLFALSRNITVLGAASMGALRAAECADFGMIGIGTIFEDYVSGRRVDDADVALTYGPAELGYPPSTVPLVNAQATISRISELGMLSAASCQALDDAAQALFFKRRSWKSIATLSGIGVETLKSIVDHCWVDQKKLDAIKLLEAMQQTAFPTEAADWQFNATPLFRKMYL</sequence>
<evidence type="ECO:0000313" key="3">
    <source>
        <dbReference type="EMBL" id="QTG02355.1"/>
    </source>
</evidence>
<dbReference type="Pfam" id="PF07812">
    <property type="entry name" value="TfuA"/>
    <property type="match status" value="1"/>
</dbReference>
<dbReference type="EMBL" id="JAAMCP010000010">
    <property type="protein sequence ID" value="NTF38553.1"/>
    <property type="molecule type" value="Genomic_DNA"/>
</dbReference>
<keyword evidence="5" id="KW-1185">Reference proteome</keyword>
<dbReference type="Proteomes" id="UP000663912">
    <property type="component" value="Chromosome 2"/>
</dbReference>
<accession>A0AAE7R5Q1</accession>
<feature type="domain" description="TfuA-like core" evidence="1">
    <location>
        <begin position="47"/>
        <end position="166"/>
    </location>
</feature>
<dbReference type="Proteomes" id="UP000822331">
    <property type="component" value="Unassembled WGS sequence"/>
</dbReference>
<evidence type="ECO:0000259" key="1">
    <source>
        <dbReference type="Pfam" id="PF07812"/>
    </source>
</evidence>
<evidence type="ECO:0000313" key="4">
    <source>
        <dbReference type="Proteomes" id="UP000663912"/>
    </source>
</evidence>
<name>A0AAE7R5Q1_9HYPH</name>
<dbReference type="AlphaFoldDB" id="A0AAE7R5Q1"/>
<evidence type="ECO:0000313" key="5">
    <source>
        <dbReference type="Proteomes" id="UP000822331"/>
    </source>
</evidence>
<reference evidence="3" key="2">
    <citation type="submission" date="2020-02" db="EMBL/GenBank/DDBJ databases">
        <title>Unexpected conservation and global transmission of agrobacterial virulence plasmids.</title>
        <authorList>
            <person name="Weisberg A.J."/>
            <person name="Davis E.W. II"/>
            <person name="Tabima J.R."/>
            <person name="Belcher M.S."/>
            <person name="Miller M."/>
            <person name="Kuo C.-H."/>
            <person name="Loper J.E."/>
            <person name="Grunwald N.J."/>
            <person name="Putnam M.L."/>
            <person name="Chang J.H."/>
        </authorList>
    </citation>
    <scope>NUCLEOTIDE SEQUENCE</scope>
    <source>
        <strain evidence="3">W2/73</strain>
    </source>
</reference>
<organism evidence="3 4">
    <name type="scientific">Agrobacterium rubi</name>
    <dbReference type="NCBI Taxonomy" id="28099"/>
    <lineage>
        <taxon>Bacteria</taxon>
        <taxon>Pseudomonadati</taxon>
        <taxon>Pseudomonadota</taxon>
        <taxon>Alphaproteobacteria</taxon>
        <taxon>Hyphomicrobiales</taxon>
        <taxon>Rhizobiaceae</taxon>
        <taxon>Rhizobium/Agrobacterium group</taxon>
        <taxon>Agrobacterium</taxon>
    </lineage>
</organism>
<gene>
    <name evidence="2" type="ORF">G6L72_17800</name>
    <name evidence="3" type="ORF">G6M88_18245</name>
</gene>
<protein>
    <submittedName>
        <fullName evidence="3">Antibiotic resistance protein</fullName>
    </submittedName>
</protein>
<evidence type="ECO:0000313" key="2">
    <source>
        <dbReference type="EMBL" id="NTF38553.1"/>
    </source>
</evidence>
<dbReference type="InterPro" id="IPR012924">
    <property type="entry name" value="TfuA_core"/>
</dbReference>
<proteinExistence type="predicted"/>
<dbReference type="KEGG" id="arui:G6M88_18245"/>
<dbReference type="RefSeq" id="WP_065700399.1">
    <property type="nucleotide sequence ID" value="NZ_CP049207.1"/>
</dbReference>
<reference evidence="2 5" key="1">
    <citation type="journal article" date="2020" name="Science">
        <title>Unexpected conservation and global transmission of agrobacterial virulence plasmids.</title>
        <authorList>
            <person name="Weisberg A.J."/>
            <person name="Davis E.W. 2nd"/>
            <person name="Tabima J."/>
            <person name="Belcher M.S."/>
            <person name="Miller M."/>
            <person name="Kuo C.H."/>
            <person name="Loper J.E."/>
            <person name="Grunwald N.J."/>
            <person name="Putnam M.L."/>
            <person name="Chang J.H."/>
        </authorList>
    </citation>
    <scope>NUCLEOTIDE SEQUENCE [LARGE SCALE GENOMIC DNA]</scope>
    <source>
        <strain evidence="2 5">A19/93</strain>
    </source>
</reference>